<dbReference type="InterPro" id="IPR004408">
    <property type="entry name" value="Biotin_CoA_COase_ligase"/>
</dbReference>
<dbReference type="GO" id="GO:0004077">
    <property type="term" value="F:biotin--[biotin carboxyl-carrier protein] ligase activity"/>
    <property type="evidence" value="ECO:0007669"/>
    <property type="project" value="UniProtKB-UniRule"/>
</dbReference>
<dbReference type="Proteomes" id="UP000015559">
    <property type="component" value="Chromosome"/>
</dbReference>
<evidence type="ECO:0000256" key="6">
    <source>
        <dbReference type="HAMAP-Rule" id="MF_00978"/>
    </source>
</evidence>
<dbReference type="InterPro" id="IPR030855">
    <property type="entry name" value="Bifunct_BirA"/>
</dbReference>
<keyword evidence="6" id="KW-0678">Repressor</keyword>
<name>S6AAW8_SULDS</name>
<reference evidence="8 9" key="1">
    <citation type="journal article" date="2012" name="Appl. Environ. Microbiol.">
        <title>Draft genome sequence of a psychrotolerant sulfur-oxidizing bacterium, Sulfuricella denitrificans skB26, and proteomic insights into cold adaptation.</title>
        <authorList>
            <person name="Watanabe T."/>
            <person name="Kojima H."/>
            <person name="Fukui M."/>
        </authorList>
    </citation>
    <scope>NUCLEOTIDE SEQUENCE [LARGE SCALE GENOMIC DNA]</scope>
    <source>
        <strain evidence="9">skB26</strain>
    </source>
</reference>
<dbReference type="GO" id="GO:0005737">
    <property type="term" value="C:cytoplasm"/>
    <property type="evidence" value="ECO:0007669"/>
    <property type="project" value="TreeGrafter"/>
</dbReference>
<dbReference type="AlphaFoldDB" id="S6AAW8"/>
<evidence type="ECO:0000256" key="1">
    <source>
        <dbReference type="ARBA" id="ARBA00022598"/>
    </source>
</evidence>
<dbReference type="CDD" id="cd16442">
    <property type="entry name" value="BPL"/>
    <property type="match status" value="1"/>
</dbReference>
<keyword evidence="2 6" id="KW-0547">Nucleotide-binding</keyword>
<keyword evidence="6" id="KW-0805">Transcription regulation</keyword>
<dbReference type="InterPro" id="IPR013196">
    <property type="entry name" value="HTH_11"/>
</dbReference>
<dbReference type="EC" id="6.3.4.15" evidence="6"/>
<dbReference type="InterPro" id="IPR004143">
    <property type="entry name" value="BPL_LPL_catalytic"/>
</dbReference>
<dbReference type="Gene3D" id="1.10.10.10">
    <property type="entry name" value="Winged helix-like DNA-binding domain superfamily/Winged helix DNA-binding domain"/>
    <property type="match status" value="1"/>
</dbReference>
<evidence type="ECO:0000259" key="7">
    <source>
        <dbReference type="PROSITE" id="PS51733"/>
    </source>
</evidence>
<accession>S6AAW8</accession>
<proteinExistence type="inferred from homology"/>
<evidence type="ECO:0000256" key="4">
    <source>
        <dbReference type="ARBA" id="ARBA00023267"/>
    </source>
</evidence>
<dbReference type="InterPro" id="IPR036388">
    <property type="entry name" value="WH-like_DNA-bd_sf"/>
</dbReference>
<dbReference type="STRING" id="1163617.SCD_n02508"/>
<dbReference type="SUPFAM" id="SSF50037">
    <property type="entry name" value="C-terminal domain of transcriptional repressors"/>
    <property type="match status" value="1"/>
</dbReference>
<dbReference type="Gene3D" id="2.30.30.100">
    <property type="match status" value="1"/>
</dbReference>
<evidence type="ECO:0000256" key="2">
    <source>
        <dbReference type="ARBA" id="ARBA00022741"/>
    </source>
</evidence>
<dbReference type="GO" id="GO:0005524">
    <property type="term" value="F:ATP binding"/>
    <property type="evidence" value="ECO:0007669"/>
    <property type="project" value="UniProtKB-UniRule"/>
</dbReference>
<dbReference type="InterPro" id="IPR036390">
    <property type="entry name" value="WH_DNA-bd_sf"/>
</dbReference>
<keyword evidence="6" id="KW-0804">Transcription</keyword>
<feature type="binding site" evidence="6">
    <location>
        <begin position="119"/>
        <end position="121"/>
    </location>
    <ligand>
        <name>biotin</name>
        <dbReference type="ChEBI" id="CHEBI:57586"/>
    </ligand>
</feature>
<dbReference type="InterPro" id="IPR003142">
    <property type="entry name" value="BPL_C"/>
</dbReference>
<dbReference type="InterPro" id="IPR008988">
    <property type="entry name" value="Transcriptional_repressor_C"/>
</dbReference>
<dbReference type="EMBL" id="AP013066">
    <property type="protein sequence ID" value="BAN36315.1"/>
    <property type="molecule type" value="Genomic_DNA"/>
</dbReference>
<dbReference type="SUPFAM" id="SSF46785">
    <property type="entry name" value="Winged helix' DNA-binding domain"/>
    <property type="match status" value="1"/>
</dbReference>
<dbReference type="Pfam" id="PF08279">
    <property type="entry name" value="HTH_11"/>
    <property type="match status" value="1"/>
</dbReference>
<keyword evidence="6" id="KW-0238">DNA-binding</keyword>
<protein>
    <recommendedName>
        <fullName evidence="6">Bifunctional ligase/repressor BirA</fullName>
    </recommendedName>
    <alternativeName>
        <fullName evidence="6">Biotin--[acetyl-CoA-carboxylase] ligase</fullName>
        <ecNumber evidence="6">6.3.4.15</ecNumber>
    </alternativeName>
    <alternativeName>
        <fullName evidence="6">Biotin--protein ligase</fullName>
    </alternativeName>
    <alternativeName>
        <fullName evidence="6">Biotin-[acetyl-CoA carboxylase] synthetase</fullName>
    </alternativeName>
</protein>
<evidence type="ECO:0000256" key="3">
    <source>
        <dbReference type="ARBA" id="ARBA00022840"/>
    </source>
</evidence>
<evidence type="ECO:0000256" key="5">
    <source>
        <dbReference type="ARBA" id="ARBA00047846"/>
    </source>
</evidence>
<comment type="catalytic activity">
    <reaction evidence="5 6">
        <text>biotin + L-lysyl-[protein] + ATP = N(6)-biotinyl-L-lysyl-[protein] + AMP + diphosphate + H(+)</text>
        <dbReference type="Rhea" id="RHEA:11756"/>
        <dbReference type="Rhea" id="RHEA-COMP:9752"/>
        <dbReference type="Rhea" id="RHEA-COMP:10505"/>
        <dbReference type="ChEBI" id="CHEBI:15378"/>
        <dbReference type="ChEBI" id="CHEBI:29969"/>
        <dbReference type="ChEBI" id="CHEBI:30616"/>
        <dbReference type="ChEBI" id="CHEBI:33019"/>
        <dbReference type="ChEBI" id="CHEBI:57586"/>
        <dbReference type="ChEBI" id="CHEBI:83144"/>
        <dbReference type="ChEBI" id="CHEBI:456215"/>
        <dbReference type="EC" id="6.3.4.15"/>
    </reaction>
</comment>
<dbReference type="eggNOG" id="COG1654">
    <property type="taxonomic scope" value="Bacteria"/>
</dbReference>
<dbReference type="PANTHER" id="PTHR12835">
    <property type="entry name" value="BIOTIN PROTEIN LIGASE"/>
    <property type="match status" value="1"/>
</dbReference>
<keyword evidence="1 6" id="KW-0436">Ligase</keyword>
<dbReference type="eggNOG" id="COG0340">
    <property type="taxonomic scope" value="Bacteria"/>
</dbReference>
<comment type="similarity">
    <text evidence="6">Belongs to the biotin--protein ligase family.</text>
</comment>
<feature type="DNA-binding region" description="H-T-H motif" evidence="6">
    <location>
        <begin position="20"/>
        <end position="39"/>
    </location>
</feature>
<comment type="function">
    <text evidence="6">Acts both as a biotin--[acetyl-CoA-carboxylase] ligase and a repressor.</text>
</comment>
<dbReference type="NCBIfam" id="TIGR00121">
    <property type="entry name" value="birA_ligase"/>
    <property type="match status" value="1"/>
</dbReference>
<feature type="domain" description="BPL/LPL catalytic" evidence="7">
    <location>
        <begin position="74"/>
        <end position="258"/>
    </location>
</feature>
<feature type="binding site" evidence="6">
    <location>
        <position position="186"/>
    </location>
    <ligand>
        <name>biotin</name>
        <dbReference type="ChEBI" id="CHEBI:57586"/>
    </ligand>
</feature>
<dbReference type="KEGG" id="sdr:SCD_n02508"/>
<dbReference type="GO" id="GO:0003677">
    <property type="term" value="F:DNA binding"/>
    <property type="evidence" value="ECO:0007669"/>
    <property type="project" value="UniProtKB-UniRule"/>
</dbReference>
<evidence type="ECO:0000313" key="8">
    <source>
        <dbReference type="EMBL" id="BAN36315.1"/>
    </source>
</evidence>
<dbReference type="GO" id="GO:0006355">
    <property type="term" value="P:regulation of DNA-templated transcription"/>
    <property type="evidence" value="ECO:0007669"/>
    <property type="project" value="UniProtKB-UniRule"/>
</dbReference>
<gene>
    <name evidence="6" type="primary">birA</name>
    <name evidence="8" type="ORF">SCD_n02508</name>
</gene>
<keyword evidence="3 6" id="KW-0067">ATP-binding</keyword>
<dbReference type="PROSITE" id="PS51733">
    <property type="entry name" value="BPL_LPL_CATALYTIC"/>
    <property type="match status" value="1"/>
</dbReference>
<dbReference type="Gene3D" id="3.30.930.10">
    <property type="entry name" value="Bira Bifunctional Protein, Domain 2"/>
    <property type="match status" value="1"/>
</dbReference>
<dbReference type="HAMAP" id="MF_00978">
    <property type="entry name" value="Bifunct_BirA"/>
    <property type="match status" value="1"/>
</dbReference>
<keyword evidence="4 6" id="KW-0092">Biotin</keyword>
<dbReference type="HOGENOM" id="CLU_051096_4_0_4"/>
<dbReference type="InterPro" id="IPR045864">
    <property type="entry name" value="aa-tRNA-synth_II/BPL/LPL"/>
</dbReference>
<dbReference type="Pfam" id="PF02237">
    <property type="entry name" value="BPL_C"/>
    <property type="match status" value="1"/>
</dbReference>
<dbReference type="PANTHER" id="PTHR12835:SF5">
    <property type="entry name" value="BIOTIN--PROTEIN LIGASE"/>
    <property type="match status" value="1"/>
</dbReference>
<keyword evidence="9" id="KW-1185">Reference proteome</keyword>
<organism evidence="8 9">
    <name type="scientific">Sulfuricella denitrificans (strain DSM 22764 / NBRC 105220 / skB26)</name>
    <dbReference type="NCBI Taxonomy" id="1163617"/>
    <lineage>
        <taxon>Bacteria</taxon>
        <taxon>Pseudomonadati</taxon>
        <taxon>Pseudomonadota</taxon>
        <taxon>Betaproteobacteria</taxon>
        <taxon>Nitrosomonadales</taxon>
        <taxon>Sulfuricellaceae</taxon>
        <taxon>Sulfuricella</taxon>
    </lineage>
</organism>
<dbReference type="SUPFAM" id="SSF55681">
    <property type="entry name" value="Class II aaRS and biotin synthetases"/>
    <property type="match status" value="1"/>
</dbReference>
<evidence type="ECO:0000313" key="9">
    <source>
        <dbReference type="Proteomes" id="UP000015559"/>
    </source>
</evidence>
<sequence>MKPLTFAVLRLLSDGVFHSGEDMARQLNISRASIWQAMRNLDEAGVDLFRVPGRGYRLREPLNWIDKDKIYAGLGDKAGFFDLEVADSLASTNSRLLEKSVQGAPHGSCVITEMQTAGRGRRGREWHANLGGSLTFSLLWRFNQGAGFLSGLSLAVGVALMRALNQAGVPGAGLKWPNDVLHQHRKLAGILIELQGDMLGPSAAVIGIGINLKLSSKVLNRIDQAVVDIHSIGGKVSERNLLLANILLHLADVLNEFDAGGFSILREEWLKYHAYQEKQVLLMLPDGNQHEGYLLDVADDGALLVRTAIGKQRFTSGEISLRTVA</sequence>
<dbReference type="Pfam" id="PF03099">
    <property type="entry name" value="BPL_LplA_LipB"/>
    <property type="match status" value="1"/>
</dbReference>
<feature type="binding site" evidence="6">
    <location>
        <position position="115"/>
    </location>
    <ligand>
        <name>biotin</name>
        <dbReference type="ChEBI" id="CHEBI:57586"/>
    </ligand>
</feature>
<feature type="binding site" evidence="6">
    <location>
        <begin position="91"/>
        <end position="93"/>
    </location>
    <ligand>
        <name>biotin</name>
        <dbReference type="ChEBI" id="CHEBI:57586"/>
    </ligand>
</feature>